<reference evidence="1" key="1">
    <citation type="submission" date="2014-11" db="EMBL/GenBank/DDBJ databases">
        <authorList>
            <person name="Amaro Gonzalez C."/>
        </authorList>
    </citation>
    <scope>NUCLEOTIDE SEQUENCE</scope>
</reference>
<dbReference type="EMBL" id="GBXM01078928">
    <property type="protein sequence ID" value="JAH29649.1"/>
    <property type="molecule type" value="Transcribed_RNA"/>
</dbReference>
<proteinExistence type="predicted"/>
<protein>
    <submittedName>
        <fullName evidence="1">Uncharacterized protein</fullName>
    </submittedName>
</protein>
<name>A0A0E9RKL8_ANGAN</name>
<accession>A0A0E9RKL8</accession>
<reference evidence="1" key="2">
    <citation type="journal article" date="2015" name="Fish Shellfish Immunol.">
        <title>Early steps in the European eel (Anguilla anguilla)-Vibrio vulnificus interaction in the gills: Role of the RtxA13 toxin.</title>
        <authorList>
            <person name="Callol A."/>
            <person name="Pajuelo D."/>
            <person name="Ebbesson L."/>
            <person name="Teles M."/>
            <person name="MacKenzie S."/>
            <person name="Amaro C."/>
        </authorList>
    </citation>
    <scope>NUCLEOTIDE SEQUENCE</scope>
</reference>
<evidence type="ECO:0000313" key="1">
    <source>
        <dbReference type="EMBL" id="JAH29649.1"/>
    </source>
</evidence>
<dbReference type="AlphaFoldDB" id="A0A0E9RKL8"/>
<sequence length="33" mass="3738">MRAVSVSGLNKSFWPLICLNIYSVRCYSSRISS</sequence>
<organism evidence="1">
    <name type="scientific">Anguilla anguilla</name>
    <name type="common">European freshwater eel</name>
    <name type="synonym">Muraena anguilla</name>
    <dbReference type="NCBI Taxonomy" id="7936"/>
    <lineage>
        <taxon>Eukaryota</taxon>
        <taxon>Metazoa</taxon>
        <taxon>Chordata</taxon>
        <taxon>Craniata</taxon>
        <taxon>Vertebrata</taxon>
        <taxon>Euteleostomi</taxon>
        <taxon>Actinopterygii</taxon>
        <taxon>Neopterygii</taxon>
        <taxon>Teleostei</taxon>
        <taxon>Anguilliformes</taxon>
        <taxon>Anguillidae</taxon>
        <taxon>Anguilla</taxon>
    </lineage>
</organism>